<dbReference type="InterPro" id="IPR050248">
    <property type="entry name" value="Polysacc_deacetylase_ArnD"/>
</dbReference>
<evidence type="ECO:0000256" key="1">
    <source>
        <dbReference type="ARBA" id="ARBA00022723"/>
    </source>
</evidence>
<keyword evidence="1" id="KW-0479">Metal-binding</keyword>
<keyword evidence="6" id="KW-1185">Reference proteome</keyword>
<feature type="compositionally biased region" description="Basic residues" evidence="3">
    <location>
        <begin position="1"/>
        <end position="19"/>
    </location>
</feature>
<dbReference type="AlphaFoldDB" id="A0A4Y9SJR2"/>
<name>A0A4Y9SJR2_9BURK</name>
<evidence type="ECO:0000313" key="6">
    <source>
        <dbReference type="Proteomes" id="UP000297729"/>
    </source>
</evidence>
<dbReference type="Pfam" id="PF01522">
    <property type="entry name" value="Polysacc_deac_1"/>
    <property type="match status" value="1"/>
</dbReference>
<organism evidence="5 6">
    <name type="scientific">Duganella callida</name>
    <dbReference type="NCBI Taxonomy" id="2561932"/>
    <lineage>
        <taxon>Bacteria</taxon>
        <taxon>Pseudomonadati</taxon>
        <taxon>Pseudomonadota</taxon>
        <taxon>Betaproteobacteria</taxon>
        <taxon>Burkholderiales</taxon>
        <taxon>Oxalobacteraceae</taxon>
        <taxon>Telluria group</taxon>
        <taxon>Duganella</taxon>
    </lineage>
</organism>
<dbReference type="OrthoDB" id="276604at2"/>
<protein>
    <submittedName>
        <fullName evidence="5">Polysaccharide deacetylase family protein</fullName>
    </submittedName>
</protein>
<dbReference type="CDD" id="cd10917">
    <property type="entry name" value="CE4_NodB_like_6s_7s"/>
    <property type="match status" value="1"/>
</dbReference>
<dbReference type="Proteomes" id="UP000297729">
    <property type="component" value="Unassembled WGS sequence"/>
</dbReference>
<reference evidence="5 6" key="1">
    <citation type="submission" date="2019-03" db="EMBL/GenBank/DDBJ databases">
        <title>Draft Genome Sequence of Duganella callidus sp. nov., a Novel Duganella Species Isolated from Cultivated Soil.</title>
        <authorList>
            <person name="Raths R."/>
            <person name="Peta V."/>
            <person name="Bucking H."/>
        </authorList>
    </citation>
    <scope>NUCLEOTIDE SEQUENCE [LARGE SCALE GENOMIC DNA]</scope>
    <source>
        <strain evidence="5 6">DN04</strain>
    </source>
</reference>
<dbReference type="GO" id="GO:0005975">
    <property type="term" value="P:carbohydrate metabolic process"/>
    <property type="evidence" value="ECO:0007669"/>
    <property type="project" value="InterPro"/>
</dbReference>
<feature type="domain" description="NodB homology" evidence="4">
    <location>
        <begin position="104"/>
        <end position="284"/>
    </location>
</feature>
<sequence>MDTARSRAKMSRIRTRRMANRASRPVHIAGPAGRRPAGPHPHRRQHRMRLTVTSAFVLAALSAATATAAECGPEKLGTARTLMLKREGAAYGTNQHSALPLAKGEVVLTFDDGPSPDNTPLVLKALADQCAKATFFMEGQQLRAYPDLARRAIAEGHSAGIHSDTHPHMQALSAQQQLDDLKLSRAAYHAAFGQEPPAYRFPFLEETPTLLEALKQANITVASIDLAINDWIPEDTTAVLADRLRASLDKAGGGIILMHDANGPTAKALPTLLQVLKDKGYKVVHLEWERAK</sequence>
<dbReference type="InterPro" id="IPR011330">
    <property type="entry name" value="Glyco_hydro/deAcase_b/a-brl"/>
</dbReference>
<accession>A0A4Y9SJR2</accession>
<dbReference type="EMBL" id="SPVG01000117">
    <property type="protein sequence ID" value="TFW22781.1"/>
    <property type="molecule type" value="Genomic_DNA"/>
</dbReference>
<evidence type="ECO:0000256" key="2">
    <source>
        <dbReference type="ARBA" id="ARBA00022801"/>
    </source>
</evidence>
<dbReference type="PANTHER" id="PTHR10587:SF133">
    <property type="entry name" value="CHITIN DEACETYLASE 1-RELATED"/>
    <property type="match status" value="1"/>
</dbReference>
<dbReference type="GO" id="GO:0046872">
    <property type="term" value="F:metal ion binding"/>
    <property type="evidence" value="ECO:0007669"/>
    <property type="project" value="UniProtKB-KW"/>
</dbReference>
<dbReference type="PROSITE" id="PS51677">
    <property type="entry name" value="NODB"/>
    <property type="match status" value="1"/>
</dbReference>
<dbReference type="GO" id="GO:0016020">
    <property type="term" value="C:membrane"/>
    <property type="evidence" value="ECO:0007669"/>
    <property type="project" value="TreeGrafter"/>
</dbReference>
<dbReference type="PANTHER" id="PTHR10587">
    <property type="entry name" value="GLYCOSYL TRANSFERASE-RELATED"/>
    <property type="match status" value="1"/>
</dbReference>
<evidence type="ECO:0000313" key="5">
    <source>
        <dbReference type="EMBL" id="TFW22781.1"/>
    </source>
</evidence>
<evidence type="ECO:0000256" key="3">
    <source>
        <dbReference type="SAM" id="MobiDB-lite"/>
    </source>
</evidence>
<dbReference type="InterPro" id="IPR002509">
    <property type="entry name" value="NODB_dom"/>
</dbReference>
<gene>
    <name evidence="5" type="ORF">E4L98_11715</name>
</gene>
<comment type="caution">
    <text evidence="5">The sequence shown here is derived from an EMBL/GenBank/DDBJ whole genome shotgun (WGS) entry which is preliminary data.</text>
</comment>
<evidence type="ECO:0000259" key="4">
    <source>
        <dbReference type="PROSITE" id="PS51677"/>
    </source>
</evidence>
<feature type="region of interest" description="Disordered" evidence="3">
    <location>
        <begin position="1"/>
        <end position="45"/>
    </location>
</feature>
<dbReference type="SUPFAM" id="SSF88713">
    <property type="entry name" value="Glycoside hydrolase/deacetylase"/>
    <property type="match status" value="1"/>
</dbReference>
<proteinExistence type="predicted"/>
<dbReference type="Gene3D" id="3.20.20.370">
    <property type="entry name" value="Glycoside hydrolase/deacetylase"/>
    <property type="match status" value="1"/>
</dbReference>
<dbReference type="GO" id="GO:0016810">
    <property type="term" value="F:hydrolase activity, acting on carbon-nitrogen (but not peptide) bonds"/>
    <property type="evidence" value="ECO:0007669"/>
    <property type="project" value="InterPro"/>
</dbReference>
<keyword evidence="2" id="KW-0378">Hydrolase</keyword>